<dbReference type="InterPro" id="IPR011518">
    <property type="entry name" value="Transposase_36"/>
</dbReference>
<accession>A0A0F9K9A1</accession>
<name>A0A0F9K9A1_9ZZZZ</name>
<dbReference type="AlphaFoldDB" id="A0A0F9K9A1"/>
<proteinExistence type="predicted"/>
<dbReference type="NCBIfam" id="NF033519">
    <property type="entry name" value="transpos_ISAzo13"/>
    <property type="match status" value="1"/>
</dbReference>
<feature type="non-terminal residue" evidence="2">
    <location>
        <position position="375"/>
    </location>
</feature>
<evidence type="ECO:0000313" key="2">
    <source>
        <dbReference type="EMBL" id="KKM07733.1"/>
    </source>
</evidence>
<evidence type="ECO:0008006" key="3">
    <source>
        <dbReference type="Google" id="ProtNLM"/>
    </source>
</evidence>
<protein>
    <recommendedName>
        <fullName evidence="3">ISAzo13 family transposase</fullName>
    </recommendedName>
</protein>
<dbReference type="EMBL" id="LAZR01015706">
    <property type="protein sequence ID" value="KKM07733.1"/>
    <property type="molecule type" value="Genomic_DNA"/>
</dbReference>
<comment type="caution">
    <text evidence="2">The sequence shown here is derived from an EMBL/GenBank/DDBJ whole genome shotgun (WGS) entry which is preliminary data.</text>
</comment>
<feature type="region of interest" description="Disordered" evidence="1">
    <location>
        <begin position="47"/>
        <end position="66"/>
    </location>
</feature>
<evidence type="ECO:0000256" key="1">
    <source>
        <dbReference type="SAM" id="MobiDB-lite"/>
    </source>
</evidence>
<reference evidence="2" key="1">
    <citation type="journal article" date="2015" name="Nature">
        <title>Complex archaea that bridge the gap between prokaryotes and eukaryotes.</title>
        <authorList>
            <person name="Spang A."/>
            <person name="Saw J.H."/>
            <person name="Jorgensen S.L."/>
            <person name="Zaremba-Niedzwiedzka K."/>
            <person name="Martijn J."/>
            <person name="Lind A.E."/>
            <person name="van Eijk R."/>
            <person name="Schleper C."/>
            <person name="Guy L."/>
            <person name="Ettema T.J."/>
        </authorList>
    </citation>
    <scope>NUCLEOTIDE SEQUENCE</scope>
</reference>
<organism evidence="2">
    <name type="scientific">marine sediment metagenome</name>
    <dbReference type="NCBI Taxonomy" id="412755"/>
    <lineage>
        <taxon>unclassified sequences</taxon>
        <taxon>metagenomes</taxon>
        <taxon>ecological metagenomes</taxon>
    </lineage>
</organism>
<sequence length="375" mass="43294">MAIRIITCEKASTQQNITDYIGIPTFEEIDLRTPEGVQRYKERFGCQPNSEGTNYRIRRKSPKKSSESPLRDIEFLFSIYNERDRRLFAGFLSITLGCGGVQKAARLTGLDVKTVRKGKKELIQRVVLRNDRIRREGGGRPTKAQAEPRYEPELQYIIEDELAGDPMKERKWVRKTLRWMKEKLLKKGIDAALSTIWNTLKKFKVSLKKNVKSKGAQNHPMRNEQFQYLNKLKRMALALGKPSISADTKKKELIGNFKNDGRTWRKEAFEVFDHDFPSLAEGKLIPYGIYDLKNNEGTVFCGTSFDTSEFAVDCICEWWEEYGQNQYPNQSEILIFCDSGGSNGYRYRSWKWFLQTKLADKFGLTVAVCHYPSGA</sequence>
<dbReference type="Pfam" id="PF07592">
    <property type="entry name" value="DDE_Tnp_ISAZ013"/>
    <property type="match status" value="1"/>
</dbReference>
<gene>
    <name evidence="2" type="ORF">LCGC14_1730940</name>
</gene>